<proteinExistence type="predicted"/>
<keyword evidence="8" id="KW-1185">Reference proteome</keyword>
<accession>A0A2G2XRP9</accession>
<keyword evidence="2" id="KW-0677">Repeat</keyword>
<evidence type="ECO:0000256" key="1">
    <source>
        <dbReference type="ARBA" id="ARBA00022723"/>
    </source>
</evidence>
<evidence type="ECO:0000256" key="3">
    <source>
        <dbReference type="ARBA" id="ARBA00022771"/>
    </source>
</evidence>
<feature type="zinc finger region" description="C3H1-type" evidence="5">
    <location>
        <begin position="184"/>
        <end position="211"/>
    </location>
</feature>
<sequence>MSLFYSKDCSPDLIGHADVGYLSDPYKARFQIGYVFICGSTAISWRYTKQSIVATSSNHAEIIAIHETSREYVCTSGCSYGEGCHFLHYVPGYTAMSQLSSMGSNPAPPFGRNDASFSDDPAPAVKSKFCSRFNTAEGCRFGDKCHFAHSEMEVGKQVRPGYNDFQAKGPLSGFSPMVRGPGGPFKTKMCANFSKGLCTFGEKCHFAHGLNELQKPLA</sequence>
<evidence type="ECO:0000313" key="7">
    <source>
        <dbReference type="EMBL" id="PHT60175.1"/>
    </source>
</evidence>
<feature type="zinc finger region" description="C3H1-type" evidence="5">
    <location>
        <begin position="124"/>
        <end position="152"/>
    </location>
</feature>
<dbReference type="GO" id="GO:0051252">
    <property type="term" value="P:regulation of RNA metabolic process"/>
    <property type="evidence" value="ECO:0007669"/>
    <property type="project" value="UniProtKB-ARBA"/>
</dbReference>
<dbReference type="PANTHER" id="PTHR12547">
    <property type="entry name" value="CCCH ZINC FINGER/TIS11-RELATED"/>
    <property type="match status" value="1"/>
</dbReference>
<dbReference type="InterPro" id="IPR000571">
    <property type="entry name" value="Znf_CCCH"/>
</dbReference>
<dbReference type="FunFam" id="4.10.1000.10:FF:000003">
    <property type="entry name" value="Zinc finger CCCH domain-containing protein"/>
    <property type="match status" value="1"/>
</dbReference>
<dbReference type="PANTHER" id="PTHR12547:SF184">
    <property type="entry name" value="CCCH-TYPE ZN-FINGER PROTEIN"/>
    <property type="match status" value="1"/>
</dbReference>
<dbReference type="InterPro" id="IPR045877">
    <property type="entry name" value="ZFP36-like"/>
</dbReference>
<reference evidence="7 8" key="1">
    <citation type="journal article" date="2017" name="Genome Biol.">
        <title>New reference genome sequences of hot pepper reveal the massive evolution of plant disease-resistance genes by retroduplication.</title>
        <authorList>
            <person name="Kim S."/>
            <person name="Park J."/>
            <person name="Yeom S.I."/>
            <person name="Kim Y.M."/>
            <person name="Seo E."/>
            <person name="Kim K.T."/>
            <person name="Kim M.S."/>
            <person name="Lee J.M."/>
            <person name="Cheong K."/>
            <person name="Shin H.S."/>
            <person name="Kim S.B."/>
            <person name="Han K."/>
            <person name="Lee J."/>
            <person name="Park M."/>
            <person name="Lee H.A."/>
            <person name="Lee H.Y."/>
            <person name="Lee Y."/>
            <person name="Oh S."/>
            <person name="Lee J.H."/>
            <person name="Choi E."/>
            <person name="Choi E."/>
            <person name="Lee S.E."/>
            <person name="Jeon J."/>
            <person name="Kim H."/>
            <person name="Choi G."/>
            <person name="Song H."/>
            <person name="Lee J."/>
            <person name="Lee S.C."/>
            <person name="Kwon J.K."/>
            <person name="Lee H.Y."/>
            <person name="Koo N."/>
            <person name="Hong Y."/>
            <person name="Kim R.W."/>
            <person name="Kang W.H."/>
            <person name="Huh J.H."/>
            <person name="Kang B.C."/>
            <person name="Yang T.J."/>
            <person name="Lee Y.H."/>
            <person name="Bennetzen J.L."/>
            <person name="Choi D."/>
        </authorList>
    </citation>
    <scope>NUCLEOTIDE SEQUENCE [LARGE SCALE GENOMIC DNA]</scope>
    <source>
        <strain evidence="8">cv. PBC81</strain>
    </source>
</reference>
<reference evidence="8" key="2">
    <citation type="journal article" date="2017" name="J. Anim. Genet.">
        <title>Multiple reference genome sequences of hot pepper reveal the massive evolution of plant disease resistance genes by retroduplication.</title>
        <authorList>
            <person name="Kim S."/>
            <person name="Park J."/>
            <person name="Yeom S.-I."/>
            <person name="Kim Y.-M."/>
            <person name="Seo E."/>
            <person name="Kim K.-T."/>
            <person name="Kim M.-S."/>
            <person name="Lee J.M."/>
            <person name="Cheong K."/>
            <person name="Shin H.-S."/>
            <person name="Kim S.-B."/>
            <person name="Han K."/>
            <person name="Lee J."/>
            <person name="Park M."/>
            <person name="Lee H.-A."/>
            <person name="Lee H.-Y."/>
            <person name="Lee Y."/>
            <person name="Oh S."/>
            <person name="Lee J.H."/>
            <person name="Choi E."/>
            <person name="Choi E."/>
            <person name="Lee S.E."/>
            <person name="Jeon J."/>
            <person name="Kim H."/>
            <person name="Choi G."/>
            <person name="Song H."/>
            <person name="Lee J."/>
            <person name="Lee S.-C."/>
            <person name="Kwon J.-K."/>
            <person name="Lee H.-Y."/>
            <person name="Koo N."/>
            <person name="Hong Y."/>
            <person name="Kim R.W."/>
            <person name="Kang W.-H."/>
            <person name="Huh J.H."/>
            <person name="Kang B.-C."/>
            <person name="Yang T.-J."/>
            <person name="Lee Y.-H."/>
            <person name="Bennetzen J.L."/>
            <person name="Choi D."/>
        </authorList>
    </citation>
    <scope>NUCLEOTIDE SEQUENCE [LARGE SCALE GENOMIC DNA]</scope>
    <source>
        <strain evidence="8">cv. PBC81</strain>
    </source>
</reference>
<dbReference type="AlphaFoldDB" id="A0A2G2XRP9"/>
<dbReference type="SUPFAM" id="SSF90229">
    <property type="entry name" value="CCCH zinc finger"/>
    <property type="match status" value="2"/>
</dbReference>
<keyword evidence="4 5" id="KW-0862">Zinc</keyword>
<dbReference type="Gene3D" id="4.10.1000.10">
    <property type="entry name" value="Zinc finger, CCCH-type"/>
    <property type="match status" value="2"/>
</dbReference>
<keyword evidence="1 5" id="KW-0479">Metal-binding</keyword>
<evidence type="ECO:0000259" key="6">
    <source>
        <dbReference type="PROSITE" id="PS50103"/>
    </source>
</evidence>
<evidence type="ECO:0000256" key="2">
    <source>
        <dbReference type="ARBA" id="ARBA00022737"/>
    </source>
</evidence>
<dbReference type="GO" id="GO:0003729">
    <property type="term" value="F:mRNA binding"/>
    <property type="evidence" value="ECO:0007669"/>
    <property type="project" value="InterPro"/>
</dbReference>
<dbReference type="GO" id="GO:0008270">
    <property type="term" value="F:zinc ion binding"/>
    <property type="evidence" value="ECO:0007669"/>
    <property type="project" value="UniProtKB-KW"/>
</dbReference>
<organism evidence="7 8">
    <name type="scientific">Capsicum baccatum</name>
    <name type="common">Peruvian pepper</name>
    <dbReference type="NCBI Taxonomy" id="33114"/>
    <lineage>
        <taxon>Eukaryota</taxon>
        <taxon>Viridiplantae</taxon>
        <taxon>Streptophyta</taxon>
        <taxon>Embryophyta</taxon>
        <taxon>Tracheophyta</taxon>
        <taxon>Spermatophyta</taxon>
        <taxon>Magnoliopsida</taxon>
        <taxon>eudicotyledons</taxon>
        <taxon>Gunneridae</taxon>
        <taxon>Pentapetalae</taxon>
        <taxon>asterids</taxon>
        <taxon>lamiids</taxon>
        <taxon>Solanales</taxon>
        <taxon>Solanaceae</taxon>
        <taxon>Solanoideae</taxon>
        <taxon>Capsiceae</taxon>
        <taxon>Capsicum</taxon>
    </lineage>
</organism>
<protein>
    <submittedName>
        <fullName evidence="7">Zinc finger CCCH domain-containing protein 44</fullName>
    </submittedName>
</protein>
<dbReference type="STRING" id="33114.A0A2G2XRP9"/>
<dbReference type="GO" id="GO:0010468">
    <property type="term" value="P:regulation of gene expression"/>
    <property type="evidence" value="ECO:0007669"/>
    <property type="project" value="UniProtKB-ARBA"/>
</dbReference>
<dbReference type="Pfam" id="PF00642">
    <property type="entry name" value="zf-CCCH"/>
    <property type="match status" value="1"/>
</dbReference>
<dbReference type="OrthoDB" id="410307at2759"/>
<gene>
    <name evidence="7" type="ORF">CQW23_02538</name>
</gene>
<evidence type="ECO:0000256" key="5">
    <source>
        <dbReference type="PROSITE-ProRule" id="PRU00723"/>
    </source>
</evidence>
<dbReference type="SMART" id="SM00356">
    <property type="entry name" value="ZnF_C3H1"/>
    <property type="match status" value="2"/>
</dbReference>
<evidence type="ECO:0000313" key="8">
    <source>
        <dbReference type="Proteomes" id="UP000224567"/>
    </source>
</evidence>
<evidence type="ECO:0000256" key="4">
    <source>
        <dbReference type="ARBA" id="ARBA00022833"/>
    </source>
</evidence>
<keyword evidence="3 5" id="KW-0863">Zinc-finger</keyword>
<dbReference type="PROSITE" id="PS50103">
    <property type="entry name" value="ZF_C3H1"/>
    <property type="match status" value="2"/>
</dbReference>
<name>A0A2G2XRP9_CAPBA</name>
<dbReference type="EMBL" id="MLFT02000001">
    <property type="protein sequence ID" value="PHT60175.1"/>
    <property type="molecule type" value="Genomic_DNA"/>
</dbReference>
<feature type="domain" description="C3H1-type" evidence="6">
    <location>
        <begin position="124"/>
        <end position="152"/>
    </location>
</feature>
<dbReference type="InterPro" id="IPR036855">
    <property type="entry name" value="Znf_CCCH_sf"/>
</dbReference>
<dbReference type="Proteomes" id="UP000224567">
    <property type="component" value="Unassembled WGS sequence"/>
</dbReference>
<comment type="caution">
    <text evidence="7">The sequence shown here is derived from an EMBL/GenBank/DDBJ whole genome shotgun (WGS) entry which is preliminary data.</text>
</comment>
<feature type="domain" description="C3H1-type" evidence="6">
    <location>
        <begin position="184"/>
        <end position="211"/>
    </location>
</feature>